<dbReference type="InterPro" id="IPR029044">
    <property type="entry name" value="Nucleotide-diphossugar_trans"/>
</dbReference>
<dbReference type="Proteomes" id="UP001235064">
    <property type="component" value="Unassembled WGS sequence"/>
</dbReference>
<dbReference type="PANTHER" id="PTHR43630:SF1">
    <property type="entry name" value="POLY-BETA-1,6-N-ACETYL-D-GLUCOSAMINE SYNTHASE"/>
    <property type="match status" value="1"/>
</dbReference>
<proteinExistence type="inferred from homology"/>
<accession>A0ABT7MYU8</accession>
<feature type="transmembrane region" description="Helical" evidence="4">
    <location>
        <begin position="607"/>
        <end position="635"/>
    </location>
</feature>
<reference evidence="6 7" key="1">
    <citation type="submission" date="2023-06" db="EMBL/GenBank/DDBJ databases">
        <title>Microbacterium sp. nov., isolated from a waste landfill.</title>
        <authorList>
            <person name="Wen W."/>
        </authorList>
    </citation>
    <scope>NUCLEOTIDE SEQUENCE [LARGE SCALE GENOMIC DNA]</scope>
    <source>
        <strain evidence="6 7">ASV49</strain>
    </source>
</reference>
<comment type="caution">
    <text evidence="6">The sequence shown here is derived from an EMBL/GenBank/DDBJ whole genome shotgun (WGS) entry which is preliminary data.</text>
</comment>
<dbReference type="CDD" id="cd06423">
    <property type="entry name" value="CESA_like"/>
    <property type="match status" value="1"/>
</dbReference>
<dbReference type="RefSeq" id="WP_286288560.1">
    <property type="nucleotide sequence ID" value="NZ_JASXSZ010000003.1"/>
</dbReference>
<evidence type="ECO:0000256" key="2">
    <source>
        <dbReference type="ARBA" id="ARBA00022676"/>
    </source>
</evidence>
<dbReference type="SUPFAM" id="SSF53448">
    <property type="entry name" value="Nucleotide-diphospho-sugar transferases"/>
    <property type="match status" value="1"/>
</dbReference>
<protein>
    <submittedName>
        <fullName evidence="6">Bifunctional polysaccharide deacetylase/glycosyltransferase family 2 protein</fullName>
    </submittedName>
</protein>
<evidence type="ECO:0000259" key="5">
    <source>
        <dbReference type="PROSITE" id="PS51677"/>
    </source>
</evidence>
<keyword evidence="4" id="KW-0812">Transmembrane</keyword>
<evidence type="ECO:0000313" key="6">
    <source>
        <dbReference type="EMBL" id="MDL9979624.1"/>
    </source>
</evidence>
<sequence length="722" mass="77107">MSRAGHAARPRAHWVALAALLAFLALTLTVQGYMHHLAGVSDDGATVGGSASAVPASVSQGGPVISARGDVRTLTPGPKTIALTFDDGPDRVWTPKILDVLKANGVHATFFAVGEAVISHPDLARRILADGSELGVHTLTHTDLGSAPAWRRQLEIVGGQQAIVDATGSSTSLLRPPYSSENAAVTNDTWAAIEDAGGDGYVTVLSTLDSEDWRRPGAARILHNATPTGSSGQILLMHDGGGNRSETVAALARLLPELKAQGYRVTTVSDAVGLTQTMHPASISERVTAGAFAWTVRISDAVMGIVGWLLLLSGIVMLVRSALVVVVAARHAHTTRRARRAASARAPGAARSSSVVPGVVTDPVSVIVPAYNEAAGIEASIRSIAASTHRVEIIVVDDGSTDGTADIVERMRIPGVRVIRQQNAGKPAALNTGLLAASHELVVMVDGDTVFEPETVSRLVQPFADPAVGAVSGNTKVANRRGILGRWQHIEYVVGFNLDRRLFDVAECMPTVPGAIGGFRRSALAAVGGVSDDTLAEDTDLTMSLLRDGWRVVYREDARAWTEVPASLGSLWKQRYRWCYGTLQSMFKHRGAVVQTGAAGKLGRRGLVYLLVIQVMLPLLAPIVDLFALYGLFFLDPVKIIGFWLAFLVIQTLVAAYAFFLDGESPGPLWTLPLQQVVYRQLMYLVVIQSVFTAFAGRRLRWHRMERYGTLRAPAGQRVPSS</sequence>
<gene>
    <name evidence="6" type="ORF">QSV35_09785</name>
</gene>
<dbReference type="Pfam" id="PF01522">
    <property type="entry name" value="Polysacc_deac_1"/>
    <property type="match status" value="1"/>
</dbReference>
<keyword evidence="4" id="KW-0472">Membrane</keyword>
<dbReference type="SUPFAM" id="SSF88713">
    <property type="entry name" value="Glycoside hydrolase/deacetylase"/>
    <property type="match status" value="1"/>
</dbReference>
<dbReference type="PROSITE" id="PS51677">
    <property type="entry name" value="NODB"/>
    <property type="match status" value="1"/>
</dbReference>
<keyword evidence="7" id="KW-1185">Reference proteome</keyword>
<organism evidence="6 7">
    <name type="scientific">Microbacterium candidum</name>
    <dbReference type="NCBI Taxonomy" id="3041922"/>
    <lineage>
        <taxon>Bacteria</taxon>
        <taxon>Bacillati</taxon>
        <taxon>Actinomycetota</taxon>
        <taxon>Actinomycetes</taxon>
        <taxon>Micrococcales</taxon>
        <taxon>Microbacteriaceae</taxon>
        <taxon>Microbacterium</taxon>
    </lineage>
</organism>
<feature type="domain" description="NodB homology" evidence="5">
    <location>
        <begin position="79"/>
        <end position="266"/>
    </location>
</feature>
<feature type="transmembrane region" description="Helical" evidence="4">
    <location>
        <begin position="682"/>
        <end position="700"/>
    </location>
</feature>
<evidence type="ECO:0000256" key="1">
    <source>
        <dbReference type="ARBA" id="ARBA00006739"/>
    </source>
</evidence>
<dbReference type="Gene3D" id="3.90.550.10">
    <property type="entry name" value="Spore Coat Polysaccharide Biosynthesis Protein SpsA, Chain A"/>
    <property type="match status" value="1"/>
</dbReference>
<comment type="similarity">
    <text evidence="1">Belongs to the glycosyltransferase 2 family.</text>
</comment>
<evidence type="ECO:0000256" key="4">
    <source>
        <dbReference type="SAM" id="Phobius"/>
    </source>
</evidence>
<evidence type="ECO:0000256" key="3">
    <source>
        <dbReference type="ARBA" id="ARBA00022679"/>
    </source>
</evidence>
<dbReference type="InterPro" id="IPR002509">
    <property type="entry name" value="NODB_dom"/>
</dbReference>
<keyword evidence="3" id="KW-0808">Transferase</keyword>
<keyword evidence="2" id="KW-0328">Glycosyltransferase</keyword>
<name>A0ABT7MYU8_9MICO</name>
<dbReference type="InterPro" id="IPR011330">
    <property type="entry name" value="Glyco_hydro/deAcase_b/a-brl"/>
</dbReference>
<feature type="transmembrane region" description="Helical" evidence="4">
    <location>
        <begin position="641"/>
        <end position="661"/>
    </location>
</feature>
<evidence type="ECO:0000313" key="7">
    <source>
        <dbReference type="Proteomes" id="UP001235064"/>
    </source>
</evidence>
<dbReference type="Pfam" id="PF13641">
    <property type="entry name" value="Glyco_tranf_2_3"/>
    <property type="match status" value="1"/>
</dbReference>
<keyword evidence="4" id="KW-1133">Transmembrane helix</keyword>
<dbReference type="EMBL" id="JASXSZ010000003">
    <property type="protein sequence ID" value="MDL9979624.1"/>
    <property type="molecule type" value="Genomic_DNA"/>
</dbReference>
<dbReference type="Gene3D" id="3.20.20.370">
    <property type="entry name" value="Glycoside hydrolase/deacetylase"/>
    <property type="match status" value="1"/>
</dbReference>
<dbReference type="PANTHER" id="PTHR43630">
    <property type="entry name" value="POLY-BETA-1,6-N-ACETYL-D-GLUCOSAMINE SYNTHASE"/>
    <property type="match status" value="1"/>
</dbReference>